<reference evidence="1 2" key="1">
    <citation type="submission" date="2022-06" db="EMBL/GenBank/DDBJ databases">
        <title>Endosaccharibacter gen. nov., sp. nov., endophytic bacteria isolated from sugarcane.</title>
        <authorList>
            <person name="Pitiwittayakul N."/>
            <person name="Yukphan P."/>
            <person name="Charoenyingcharoen P."/>
            <person name="Tanasupawat S."/>
        </authorList>
    </citation>
    <scope>NUCLEOTIDE SEQUENCE [LARGE SCALE GENOMIC DNA]</scope>
    <source>
        <strain evidence="1 2">KSS8</strain>
    </source>
</reference>
<evidence type="ECO:0000313" key="2">
    <source>
        <dbReference type="Proteomes" id="UP001524587"/>
    </source>
</evidence>
<organism evidence="1 2">
    <name type="scientific">Endosaccharibacter trunci</name>
    <dbReference type="NCBI Taxonomy" id="2812733"/>
    <lineage>
        <taxon>Bacteria</taxon>
        <taxon>Pseudomonadati</taxon>
        <taxon>Pseudomonadota</taxon>
        <taxon>Alphaproteobacteria</taxon>
        <taxon>Acetobacterales</taxon>
        <taxon>Acetobacteraceae</taxon>
        <taxon>Endosaccharibacter</taxon>
    </lineage>
</organism>
<keyword evidence="2" id="KW-1185">Reference proteome</keyword>
<comment type="caution">
    <text evidence="1">The sequence shown here is derived from an EMBL/GenBank/DDBJ whole genome shotgun (WGS) entry which is preliminary data.</text>
</comment>
<name>A0ABT1W875_9PROT</name>
<protein>
    <submittedName>
        <fullName evidence="1">Uncharacterized protein</fullName>
    </submittedName>
</protein>
<gene>
    <name evidence="1" type="ORF">NFI95_11575</name>
</gene>
<dbReference type="EMBL" id="JAMSKV010000009">
    <property type="protein sequence ID" value="MCQ8279085.1"/>
    <property type="molecule type" value="Genomic_DNA"/>
</dbReference>
<accession>A0ABT1W875</accession>
<dbReference type="Proteomes" id="UP001524587">
    <property type="component" value="Unassembled WGS sequence"/>
</dbReference>
<sequence length="58" mass="6548">MADLIPVPDGKMDRWDIDPRMDPYLICSYAGVKQPVEIHEKGAKACFAADKPARAWCR</sequence>
<proteinExistence type="predicted"/>
<evidence type="ECO:0000313" key="1">
    <source>
        <dbReference type="EMBL" id="MCQ8279085.1"/>
    </source>
</evidence>